<reference evidence="2" key="1">
    <citation type="submission" date="2025-08" db="UniProtKB">
        <authorList>
            <consortium name="RefSeq"/>
        </authorList>
    </citation>
    <scope>IDENTIFICATION</scope>
    <source>
        <tissue evidence="2">Entire body</tissue>
    </source>
</reference>
<keyword evidence="1" id="KW-1185">Reference proteome</keyword>
<dbReference type="PROSITE" id="PS00650">
    <property type="entry name" value="G_PROTEIN_RECEP_F2_2"/>
    <property type="match status" value="1"/>
</dbReference>
<protein>
    <submittedName>
        <fullName evidence="2">Uncharacterized protein LOC108740622 isoform X1</fullName>
    </submittedName>
</protein>
<gene>
    <name evidence="2" type="primary">LOC108740622</name>
</gene>
<dbReference type="RefSeq" id="XP_025830884.1">
    <property type="nucleotide sequence ID" value="XM_025975099.1"/>
</dbReference>
<dbReference type="InterPro" id="IPR017983">
    <property type="entry name" value="GPCR_2_secretin-like_CS"/>
</dbReference>
<evidence type="ECO:0000313" key="1">
    <source>
        <dbReference type="Proteomes" id="UP000192223"/>
    </source>
</evidence>
<dbReference type="KEGG" id="apln:108740622"/>
<dbReference type="GeneID" id="108740622"/>
<dbReference type="OrthoDB" id="6755240at2759"/>
<dbReference type="AlphaFoldDB" id="A0A7F5R5F3"/>
<dbReference type="InParanoid" id="A0A7F5R5F3"/>
<dbReference type="Gene3D" id="1.20.1070.10">
    <property type="entry name" value="Rhodopsin 7-helix transmembrane proteins"/>
    <property type="match status" value="1"/>
</dbReference>
<sequence>MGRNQTVELIWLFCDQLFASSQGFFVAVLYCFLNGEVRTELKLHFYDFLNYWGSVSCCYGCCSLQNFSRSPMSRPSVCTMVSNASICNNGVQFHGSNHQRNKHDPGHHSLLDHTRIHFNRAAARSCQDISPKRKYLNSRNHNGFLSYKCESTSSENKLKKCENPATLNMERGERCQSDPYICKEMICMLPARR</sequence>
<accession>A0A7F5R5F3</accession>
<organism evidence="1 2">
    <name type="scientific">Agrilus planipennis</name>
    <name type="common">Emerald ash borer</name>
    <name type="synonym">Agrilus marcopoli</name>
    <dbReference type="NCBI Taxonomy" id="224129"/>
    <lineage>
        <taxon>Eukaryota</taxon>
        <taxon>Metazoa</taxon>
        <taxon>Ecdysozoa</taxon>
        <taxon>Arthropoda</taxon>
        <taxon>Hexapoda</taxon>
        <taxon>Insecta</taxon>
        <taxon>Pterygota</taxon>
        <taxon>Neoptera</taxon>
        <taxon>Endopterygota</taxon>
        <taxon>Coleoptera</taxon>
        <taxon>Polyphaga</taxon>
        <taxon>Elateriformia</taxon>
        <taxon>Buprestoidea</taxon>
        <taxon>Buprestidae</taxon>
        <taxon>Agrilinae</taxon>
        <taxon>Agrilus</taxon>
    </lineage>
</organism>
<dbReference type="Proteomes" id="UP000192223">
    <property type="component" value="Unplaced"/>
</dbReference>
<dbReference type="GO" id="GO:0004930">
    <property type="term" value="F:G protein-coupled receptor activity"/>
    <property type="evidence" value="ECO:0007669"/>
    <property type="project" value="InterPro"/>
</dbReference>
<evidence type="ECO:0000313" key="2">
    <source>
        <dbReference type="RefSeq" id="XP_025830884.1"/>
    </source>
</evidence>
<proteinExistence type="predicted"/>
<name>A0A7F5R5F3_AGRPL</name>